<dbReference type="InterPro" id="IPR013083">
    <property type="entry name" value="Znf_RING/FYVE/PHD"/>
</dbReference>
<accession>A0AA41RX85</accession>
<proteinExistence type="predicted"/>
<dbReference type="InterPro" id="IPR033489">
    <property type="entry name" value="RBBP6"/>
</dbReference>
<evidence type="ECO:0000313" key="2">
    <source>
        <dbReference type="Proteomes" id="UP001177140"/>
    </source>
</evidence>
<comment type="caution">
    <text evidence="1">The sequence shown here is derived from an EMBL/GenBank/DDBJ whole genome shotgun (WGS) entry which is preliminary data.</text>
</comment>
<dbReference type="GO" id="GO:0061630">
    <property type="term" value="F:ubiquitin protein ligase activity"/>
    <property type="evidence" value="ECO:0007669"/>
    <property type="project" value="InterPro"/>
</dbReference>
<protein>
    <submittedName>
        <fullName evidence="1">Uncharacterized protein</fullName>
    </submittedName>
</protein>
<dbReference type="EMBL" id="JAJJMA010042075">
    <property type="protein sequence ID" value="MCL7025151.1"/>
    <property type="molecule type" value="Genomic_DNA"/>
</dbReference>
<dbReference type="GO" id="GO:0005634">
    <property type="term" value="C:nucleus"/>
    <property type="evidence" value="ECO:0007669"/>
    <property type="project" value="TreeGrafter"/>
</dbReference>
<keyword evidence="2" id="KW-1185">Reference proteome</keyword>
<dbReference type="Gene3D" id="3.30.40.10">
    <property type="entry name" value="Zinc/RING finger domain, C3HC4 (zinc finger)"/>
    <property type="match status" value="1"/>
</dbReference>
<dbReference type="SUPFAM" id="SSF57850">
    <property type="entry name" value="RING/U-box"/>
    <property type="match status" value="1"/>
</dbReference>
<evidence type="ECO:0000313" key="1">
    <source>
        <dbReference type="EMBL" id="MCL7025151.1"/>
    </source>
</evidence>
<dbReference type="GO" id="GO:0006397">
    <property type="term" value="P:mRNA processing"/>
    <property type="evidence" value="ECO:0007669"/>
    <property type="project" value="InterPro"/>
</dbReference>
<name>A0AA41RX85_PAPNU</name>
<dbReference type="Proteomes" id="UP001177140">
    <property type="component" value="Unassembled WGS sequence"/>
</dbReference>
<dbReference type="GO" id="GO:0016567">
    <property type="term" value="P:protein ubiquitination"/>
    <property type="evidence" value="ECO:0007669"/>
    <property type="project" value="InterPro"/>
</dbReference>
<reference evidence="1" key="1">
    <citation type="submission" date="2022-03" db="EMBL/GenBank/DDBJ databases">
        <title>A functionally conserved STORR gene fusion in Papaver species that diverged 16.8 million years ago.</title>
        <authorList>
            <person name="Catania T."/>
        </authorList>
    </citation>
    <scope>NUCLEOTIDE SEQUENCE</scope>
    <source>
        <strain evidence="1">S-191538</strain>
    </source>
</reference>
<organism evidence="1 2">
    <name type="scientific">Papaver nudicaule</name>
    <name type="common">Iceland poppy</name>
    <dbReference type="NCBI Taxonomy" id="74823"/>
    <lineage>
        <taxon>Eukaryota</taxon>
        <taxon>Viridiplantae</taxon>
        <taxon>Streptophyta</taxon>
        <taxon>Embryophyta</taxon>
        <taxon>Tracheophyta</taxon>
        <taxon>Spermatophyta</taxon>
        <taxon>Magnoliopsida</taxon>
        <taxon>Ranunculales</taxon>
        <taxon>Papaveraceae</taxon>
        <taxon>Papaveroideae</taxon>
        <taxon>Papaver</taxon>
    </lineage>
</organism>
<gene>
    <name evidence="1" type="ORF">MKW94_020370</name>
</gene>
<dbReference type="PANTHER" id="PTHR15439">
    <property type="entry name" value="RETINOBLASTOMA-BINDING PROTEIN 6"/>
    <property type="match status" value="1"/>
</dbReference>
<dbReference type="AlphaFoldDB" id="A0AA41RX85"/>
<dbReference type="GO" id="GO:0006511">
    <property type="term" value="P:ubiquitin-dependent protein catabolic process"/>
    <property type="evidence" value="ECO:0007669"/>
    <property type="project" value="TreeGrafter"/>
</dbReference>
<sequence>MLLETADGSYSLPGGSVAVLEPNEAAFEKLVEGIPSIVSKRVIDIPPELHCPMCKEVMRFAVLTSKCCFQSFCDGCIRGNIMSKSMCICGARGILVDHLIPNKTIRDTIDRYMESGNTSSGNTKMYAMPCATSETKKRSRVAAYCGSDWSHDDEDDEERNYKKKRSWYGSSVSCSAK</sequence>
<dbReference type="PANTHER" id="PTHR15439:SF0">
    <property type="entry name" value="CELL DIVISION CYCLE AND APOPTOSIS REGULATOR PROTEIN 1-RELATED"/>
    <property type="match status" value="1"/>
</dbReference>